<dbReference type="AlphaFoldDB" id="A0A2S2Q1J1"/>
<protein>
    <submittedName>
        <fullName evidence="1">Uncharacterized protein</fullName>
    </submittedName>
</protein>
<reference evidence="1" key="1">
    <citation type="submission" date="2018-04" db="EMBL/GenBank/DDBJ databases">
        <title>Transcriptome assembly of Sipha flava.</title>
        <authorList>
            <person name="Scully E.D."/>
            <person name="Geib S.M."/>
            <person name="Palmer N.A."/>
            <person name="Koch K."/>
            <person name="Bradshaw J."/>
            <person name="Heng-Moss T."/>
            <person name="Sarath G."/>
        </authorList>
    </citation>
    <scope>NUCLEOTIDE SEQUENCE</scope>
</reference>
<gene>
    <name evidence="1" type="ORF">g.180225</name>
</gene>
<proteinExistence type="predicted"/>
<dbReference type="OrthoDB" id="6625366at2759"/>
<sequence>MSKFNMDLGKAMVSVNIILNEISNLEFRKCLEVYYGKHIPTELVLPKFYLDDCYNEIMKKIRQCVFDRKIWVSLVVTTDAEDRYKASLIIGTLEEHAAIFLLNTKTLGKTNHSMLSTFFDKFLRTSWPMG</sequence>
<accession>A0A2S2Q1J1</accession>
<dbReference type="EMBL" id="GGMS01002356">
    <property type="protein sequence ID" value="MBY71559.1"/>
    <property type="molecule type" value="Transcribed_RNA"/>
</dbReference>
<evidence type="ECO:0000313" key="1">
    <source>
        <dbReference type="EMBL" id="MBY71559.1"/>
    </source>
</evidence>
<organism evidence="1">
    <name type="scientific">Sipha flava</name>
    <name type="common">yellow sugarcane aphid</name>
    <dbReference type="NCBI Taxonomy" id="143950"/>
    <lineage>
        <taxon>Eukaryota</taxon>
        <taxon>Metazoa</taxon>
        <taxon>Ecdysozoa</taxon>
        <taxon>Arthropoda</taxon>
        <taxon>Hexapoda</taxon>
        <taxon>Insecta</taxon>
        <taxon>Pterygota</taxon>
        <taxon>Neoptera</taxon>
        <taxon>Paraneoptera</taxon>
        <taxon>Hemiptera</taxon>
        <taxon>Sternorrhyncha</taxon>
        <taxon>Aphidomorpha</taxon>
        <taxon>Aphidoidea</taxon>
        <taxon>Aphididae</taxon>
        <taxon>Sipha</taxon>
    </lineage>
</organism>
<name>A0A2S2Q1J1_9HEMI</name>